<dbReference type="OrthoDB" id="3669651at2"/>
<evidence type="ECO:0000313" key="2">
    <source>
        <dbReference type="Proteomes" id="UP000198984"/>
    </source>
</evidence>
<sequence>MKIPASCCHFSFDLWLTLIRSNPAFKAKRNALFKSFFAIGKPLEEVARVIRHHDILANKISEITGQHIHAERIYCQVLHELKVNVNELSRQEIVNFQAAADQLFMHYKPVLINSSIRSCFQAIKAAGKTISILSNTAFINGVILRKLLDHYELSALISFQLYSDETGFSKPAAGAFDLVFRHATAIRPLNKTDILHIGDNPAADYQGAINYGFKAMLI</sequence>
<gene>
    <name evidence="1" type="ORF">SAMN04488505_102532</name>
</gene>
<proteinExistence type="predicted"/>
<dbReference type="RefSeq" id="WP_089909992.1">
    <property type="nucleotide sequence ID" value="NZ_FOBB01000002.1"/>
</dbReference>
<protein>
    <submittedName>
        <fullName evidence="1">Putative hydrolase of the HAD superfamily</fullName>
    </submittedName>
</protein>
<dbReference type="Pfam" id="PF00702">
    <property type="entry name" value="Hydrolase"/>
    <property type="match status" value="1"/>
</dbReference>
<dbReference type="InterPro" id="IPR036412">
    <property type="entry name" value="HAD-like_sf"/>
</dbReference>
<dbReference type="SUPFAM" id="SSF56784">
    <property type="entry name" value="HAD-like"/>
    <property type="match status" value="1"/>
</dbReference>
<dbReference type="STRING" id="573321.SAMN04488505_102532"/>
<dbReference type="InterPro" id="IPR051828">
    <property type="entry name" value="HAD-like_hydrolase_domain"/>
</dbReference>
<dbReference type="Proteomes" id="UP000198984">
    <property type="component" value="Unassembled WGS sequence"/>
</dbReference>
<dbReference type="Gene3D" id="3.40.50.1000">
    <property type="entry name" value="HAD superfamily/HAD-like"/>
    <property type="match status" value="1"/>
</dbReference>
<keyword evidence="1" id="KW-0378">Hydrolase</keyword>
<organism evidence="1 2">
    <name type="scientific">Chitinophaga rupis</name>
    <dbReference type="NCBI Taxonomy" id="573321"/>
    <lineage>
        <taxon>Bacteria</taxon>
        <taxon>Pseudomonadati</taxon>
        <taxon>Bacteroidota</taxon>
        <taxon>Chitinophagia</taxon>
        <taxon>Chitinophagales</taxon>
        <taxon>Chitinophagaceae</taxon>
        <taxon>Chitinophaga</taxon>
    </lineage>
</organism>
<name>A0A1H7R715_9BACT</name>
<dbReference type="GO" id="GO:0016787">
    <property type="term" value="F:hydrolase activity"/>
    <property type="evidence" value="ECO:0007669"/>
    <property type="project" value="UniProtKB-KW"/>
</dbReference>
<dbReference type="PANTHER" id="PTHR46191:SF2">
    <property type="entry name" value="HALOACID DEHALOGENASE-LIKE HYDROLASE DOMAIN-CONTAINING PROTEIN 3"/>
    <property type="match status" value="1"/>
</dbReference>
<dbReference type="EMBL" id="FOBB01000002">
    <property type="protein sequence ID" value="SEL55337.1"/>
    <property type="molecule type" value="Genomic_DNA"/>
</dbReference>
<accession>A0A1H7R715</accession>
<dbReference type="Gene3D" id="1.10.150.400">
    <property type="match status" value="1"/>
</dbReference>
<evidence type="ECO:0000313" key="1">
    <source>
        <dbReference type="EMBL" id="SEL55337.1"/>
    </source>
</evidence>
<reference evidence="1 2" key="1">
    <citation type="submission" date="2016-10" db="EMBL/GenBank/DDBJ databases">
        <authorList>
            <person name="de Groot N.N."/>
        </authorList>
    </citation>
    <scope>NUCLEOTIDE SEQUENCE [LARGE SCALE GENOMIC DNA]</scope>
    <source>
        <strain evidence="1 2">DSM 21039</strain>
    </source>
</reference>
<keyword evidence="2" id="KW-1185">Reference proteome</keyword>
<dbReference type="PANTHER" id="PTHR46191">
    <property type="match status" value="1"/>
</dbReference>
<dbReference type="AlphaFoldDB" id="A0A1H7R715"/>
<dbReference type="InterPro" id="IPR023214">
    <property type="entry name" value="HAD_sf"/>
</dbReference>